<dbReference type="OrthoDB" id="479699at2"/>
<sequence>MIYFSNEHEFNEVARQQPLTDKCFLIKNYCKNWQLYTMFSFSNIISLFGNDEIFIEKGINCPTREQVTIKEYIEKILSGEKSIGNWSWQPHLVYNDLLEHSFTLPEFITLHSLDQSLIGSLILTPWVLISAPETVTAMHKDMLSVNGIVGQLEGLKEFTLVAPPHNLEEGKFYSRSELEKNQVEFTQVILEPGDFLYFPMNWWHQAKTIQNSITFIHSTVNETNLQCFLNDTILYMPAYLQRLQSNAKKRNYFGRKIKWISNGFRILEG</sequence>
<dbReference type="AlphaFoldDB" id="A0A2M6UTN7"/>
<dbReference type="SUPFAM" id="SSF51197">
    <property type="entry name" value="Clavaminate synthase-like"/>
    <property type="match status" value="1"/>
</dbReference>
<dbReference type="PROSITE" id="PS51184">
    <property type="entry name" value="JMJC"/>
    <property type="match status" value="1"/>
</dbReference>
<dbReference type="PANTHER" id="PTHR12461">
    <property type="entry name" value="HYPOXIA-INDUCIBLE FACTOR 1 ALPHA INHIBITOR-RELATED"/>
    <property type="match status" value="1"/>
</dbReference>
<evidence type="ECO:0000313" key="3">
    <source>
        <dbReference type="Proteomes" id="UP000229839"/>
    </source>
</evidence>
<dbReference type="InterPro" id="IPR003347">
    <property type="entry name" value="JmjC_dom"/>
</dbReference>
<gene>
    <name evidence="2" type="ORF">CER18_03400</name>
</gene>
<protein>
    <recommendedName>
        <fullName evidence="1">JmjC domain-containing protein</fullName>
    </recommendedName>
</protein>
<dbReference type="RefSeq" id="WP_100128699.1">
    <property type="nucleotide sequence ID" value="NZ_CADDYI010000006.1"/>
</dbReference>
<comment type="caution">
    <text evidence="2">The sequence shown here is derived from an EMBL/GenBank/DDBJ whole genome shotgun (WGS) entry which is preliminary data.</text>
</comment>
<evidence type="ECO:0000259" key="1">
    <source>
        <dbReference type="PROSITE" id="PS51184"/>
    </source>
</evidence>
<feature type="domain" description="JmjC" evidence="1">
    <location>
        <begin position="93"/>
        <end position="236"/>
    </location>
</feature>
<dbReference type="Pfam" id="PF08007">
    <property type="entry name" value="JmjC_2"/>
    <property type="match status" value="1"/>
</dbReference>
<dbReference type="Gene3D" id="2.60.120.650">
    <property type="entry name" value="Cupin"/>
    <property type="match status" value="1"/>
</dbReference>
<accession>A0A2M6UTN7</accession>
<organism evidence="2 3">
    <name type="scientific">Bartonella tribocorum</name>
    <dbReference type="NCBI Taxonomy" id="85701"/>
    <lineage>
        <taxon>Bacteria</taxon>
        <taxon>Pseudomonadati</taxon>
        <taxon>Pseudomonadota</taxon>
        <taxon>Alphaproteobacteria</taxon>
        <taxon>Hyphomicrobiales</taxon>
        <taxon>Bartonellaceae</taxon>
        <taxon>Bartonella</taxon>
    </lineage>
</organism>
<dbReference type="Proteomes" id="UP000229839">
    <property type="component" value="Unassembled WGS sequence"/>
</dbReference>
<proteinExistence type="predicted"/>
<name>A0A2M6UTN7_9HYPH</name>
<reference evidence="2 3" key="1">
    <citation type="submission" date="2017-06" db="EMBL/GenBank/DDBJ databases">
        <title>Draft genome of Bartonella tribocorum strain L103, isolated from a rodent in Laos.</title>
        <authorList>
            <person name="Hadjadj L."/>
            <person name="Jiyipong T."/>
            <person name="Morand S."/>
            <person name="Diene S.M."/>
            <person name="Rolain J.-M."/>
        </authorList>
    </citation>
    <scope>NUCLEOTIDE SEQUENCE [LARGE SCALE GENOMIC DNA]</scope>
    <source>
        <strain evidence="2 3">L103</strain>
    </source>
</reference>
<dbReference type="EMBL" id="NJGE01000005">
    <property type="protein sequence ID" value="PIT69477.1"/>
    <property type="molecule type" value="Genomic_DNA"/>
</dbReference>
<evidence type="ECO:0000313" key="2">
    <source>
        <dbReference type="EMBL" id="PIT69477.1"/>
    </source>
</evidence>
<dbReference type="PANTHER" id="PTHR12461:SF105">
    <property type="entry name" value="HYPOXIA-INDUCIBLE FACTOR 1-ALPHA INHIBITOR"/>
    <property type="match status" value="1"/>
</dbReference>